<dbReference type="Pfam" id="PF04020">
    <property type="entry name" value="Phage_holin_4_2"/>
    <property type="match status" value="1"/>
</dbReference>
<keyword evidence="1" id="KW-0472">Membrane</keyword>
<dbReference type="EMBL" id="CP021455">
    <property type="protein sequence ID" value="ARU06431.1"/>
    <property type="molecule type" value="Genomic_DNA"/>
</dbReference>
<evidence type="ECO:0000313" key="3">
    <source>
        <dbReference type="Proteomes" id="UP000196138"/>
    </source>
</evidence>
<name>A0A1Y0ESS8_9BURK</name>
<dbReference type="PANTHER" id="PTHR37309">
    <property type="entry name" value="SLR0284 PROTEIN"/>
    <property type="match status" value="1"/>
</dbReference>
<dbReference type="RefSeq" id="WP_087283573.1">
    <property type="nucleotide sequence ID" value="NZ_CP021455.1"/>
</dbReference>
<accession>A0A1Y0ESS8</accession>
<evidence type="ECO:0000313" key="2">
    <source>
        <dbReference type="EMBL" id="ARU06431.1"/>
    </source>
</evidence>
<keyword evidence="1" id="KW-0812">Transmembrane</keyword>
<gene>
    <name evidence="2" type="ORF">CCO03_18780</name>
</gene>
<dbReference type="OrthoDB" id="9797048at2"/>
<keyword evidence="3" id="KW-1185">Reference proteome</keyword>
<feature type="transmembrane region" description="Helical" evidence="1">
    <location>
        <begin position="28"/>
        <end position="47"/>
    </location>
</feature>
<evidence type="ECO:0000256" key="1">
    <source>
        <dbReference type="SAM" id="Phobius"/>
    </source>
</evidence>
<dbReference type="KEGG" id="cser:CCO03_18780"/>
<sequence>MVKLLLRWVLMAVALLAVSYLYTGVQVASFTTALLAAVLLGLLNVVLRPILVLLTLPVTVLTLGLFLFVVNALVFWAASGLLSGFHVNGFGAALLGSLIYSALGLLVDAVVRGD</sequence>
<dbReference type="Proteomes" id="UP000196138">
    <property type="component" value="Chromosome"/>
</dbReference>
<feature type="transmembrane region" description="Helical" evidence="1">
    <location>
        <begin position="54"/>
        <end position="78"/>
    </location>
</feature>
<evidence type="ECO:0008006" key="4">
    <source>
        <dbReference type="Google" id="ProtNLM"/>
    </source>
</evidence>
<proteinExistence type="predicted"/>
<dbReference type="InterPro" id="IPR007165">
    <property type="entry name" value="Phage_holin_4_2"/>
</dbReference>
<feature type="transmembrane region" description="Helical" evidence="1">
    <location>
        <begin position="5"/>
        <end position="22"/>
    </location>
</feature>
<reference evidence="2 3" key="1">
    <citation type="submission" date="2017-05" db="EMBL/GenBank/DDBJ databases">
        <authorList>
            <person name="Song R."/>
            <person name="Chenine A.L."/>
            <person name="Ruprecht R.M."/>
        </authorList>
    </citation>
    <scope>NUCLEOTIDE SEQUENCE [LARGE SCALE GENOMIC DNA]</scope>
    <source>
        <strain evidence="2 3">DSM 26136</strain>
    </source>
</reference>
<dbReference type="AlphaFoldDB" id="A0A1Y0ESS8"/>
<organism evidence="2 3">
    <name type="scientific">Comamonas serinivorans</name>
    <dbReference type="NCBI Taxonomy" id="1082851"/>
    <lineage>
        <taxon>Bacteria</taxon>
        <taxon>Pseudomonadati</taxon>
        <taxon>Pseudomonadota</taxon>
        <taxon>Betaproteobacteria</taxon>
        <taxon>Burkholderiales</taxon>
        <taxon>Comamonadaceae</taxon>
        <taxon>Comamonas</taxon>
    </lineage>
</organism>
<feature type="transmembrane region" description="Helical" evidence="1">
    <location>
        <begin position="90"/>
        <end position="111"/>
    </location>
</feature>
<protein>
    <recommendedName>
        <fullName evidence="4">Phage holin family protein</fullName>
    </recommendedName>
</protein>
<dbReference type="PANTHER" id="PTHR37309:SF1">
    <property type="entry name" value="SLR0284 PROTEIN"/>
    <property type="match status" value="1"/>
</dbReference>
<keyword evidence="1" id="KW-1133">Transmembrane helix</keyword>